<evidence type="ECO:0000256" key="11">
    <source>
        <dbReference type="ARBA" id="ARBA00023136"/>
    </source>
</evidence>
<dbReference type="GO" id="GO:0009279">
    <property type="term" value="C:cell outer membrane"/>
    <property type="evidence" value="ECO:0007669"/>
    <property type="project" value="UniProtKB-SubCell"/>
</dbReference>
<comment type="subcellular location">
    <subcellularLocation>
        <location evidence="1">Cell outer membrane</location>
        <topology evidence="1">Multi-pass membrane protein</topology>
    </subcellularLocation>
</comment>
<accession>A0A223P3Z4</accession>
<feature type="transmembrane region" description="Helical" evidence="15">
    <location>
        <begin position="244"/>
        <end position="262"/>
    </location>
</feature>
<dbReference type="GO" id="GO:0046930">
    <property type="term" value="C:pore complex"/>
    <property type="evidence" value="ECO:0007669"/>
    <property type="project" value="UniProtKB-KW"/>
</dbReference>
<evidence type="ECO:0000256" key="14">
    <source>
        <dbReference type="ARBA" id="ARBA00023288"/>
    </source>
</evidence>
<evidence type="ECO:0000259" key="16">
    <source>
        <dbReference type="Pfam" id="PF02563"/>
    </source>
</evidence>
<keyword evidence="3" id="KW-0813">Transport</keyword>
<evidence type="ECO:0000256" key="12">
    <source>
        <dbReference type="ARBA" id="ARBA00023139"/>
    </source>
</evidence>
<feature type="domain" description="Polysaccharide export protein N-terminal" evidence="16">
    <location>
        <begin position="46"/>
        <end position="142"/>
    </location>
</feature>
<keyword evidence="4" id="KW-1134">Transmembrane beta strand</keyword>
<comment type="similarity">
    <text evidence="2">Belongs to the BexD/CtrA/VexA family.</text>
</comment>
<dbReference type="GO" id="GO:0015288">
    <property type="term" value="F:porin activity"/>
    <property type="evidence" value="ECO:0007669"/>
    <property type="project" value="UniProtKB-KW"/>
</dbReference>
<dbReference type="InterPro" id="IPR049712">
    <property type="entry name" value="Poly_export"/>
</dbReference>
<dbReference type="Pfam" id="PF02563">
    <property type="entry name" value="Poly_export"/>
    <property type="match status" value="1"/>
</dbReference>
<evidence type="ECO:0000256" key="4">
    <source>
        <dbReference type="ARBA" id="ARBA00022452"/>
    </source>
</evidence>
<evidence type="ECO:0000256" key="9">
    <source>
        <dbReference type="ARBA" id="ARBA00023065"/>
    </source>
</evidence>
<evidence type="ECO:0000256" key="8">
    <source>
        <dbReference type="ARBA" id="ARBA00023047"/>
    </source>
</evidence>
<organism evidence="18 19">
    <name type="scientific">Mucilaginibacter xinganensis</name>
    <dbReference type="NCBI Taxonomy" id="1234841"/>
    <lineage>
        <taxon>Bacteria</taxon>
        <taxon>Pseudomonadati</taxon>
        <taxon>Bacteroidota</taxon>
        <taxon>Sphingobacteriia</taxon>
        <taxon>Sphingobacteriales</taxon>
        <taxon>Sphingobacteriaceae</taxon>
        <taxon>Mucilaginibacter</taxon>
    </lineage>
</organism>
<dbReference type="GO" id="GO:0006811">
    <property type="term" value="P:monoatomic ion transport"/>
    <property type="evidence" value="ECO:0007669"/>
    <property type="project" value="UniProtKB-KW"/>
</dbReference>
<protein>
    <submittedName>
        <fullName evidence="18">Uncharacterized protein</fullName>
    </submittedName>
</protein>
<dbReference type="Pfam" id="PF22461">
    <property type="entry name" value="SLBB_2"/>
    <property type="match status" value="1"/>
</dbReference>
<dbReference type="PANTHER" id="PTHR33619">
    <property type="entry name" value="POLYSACCHARIDE EXPORT PROTEIN GFCE-RELATED"/>
    <property type="match status" value="1"/>
</dbReference>
<dbReference type="OrthoDB" id="937431at2"/>
<dbReference type="AlphaFoldDB" id="A0A223P3Z4"/>
<evidence type="ECO:0000256" key="5">
    <source>
        <dbReference type="ARBA" id="ARBA00022597"/>
    </source>
</evidence>
<keyword evidence="7" id="KW-0732">Signal</keyword>
<keyword evidence="15" id="KW-1133">Transmembrane helix</keyword>
<proteinExistence type="inferred from homology"/>
<name>A0A223P3Z4_9SPHI</name>
<evidence type="ECO:0000256" key="2">
    <source>
        <dbReference type="ARBA" id="ARBA00009450"/>
    </source>
</evidence>
<evidence type="ECO:0000256" key="6">
    <source>
        <dbReference type="ARBA" id="ARBA00022692"/>
    </source>
</evidence>
<evidence type="ECO:0000313" key="19">
    <source>
        <dbReference type="Proteomes" id="UP000215002"/>
    </source>
</evidence>
<reference evidence="18 19" key="1">
    <citation type="submission" date="2017-08" db="EMBL/GenBank/DDBJ databases">
        <title>Complete genome sequence of Mucilaginibacter sp. strain BJC16-A31.</title>
        <authorList>
            <consortium name="Henan University of Science and Technology"/>
            <person name="You X."/>
        </authorList>
    </citation>
    <scope>NUCLEOTIDE SEQUENCE [LARGE SCALE GENOMIC DNA]</scope>
    <source>
        <strain evidence="18 19">BJC16-A31</strain>
    </source>
</reference>
<evidence type="ECO:0000256" key="1">
    <source>
        <dbReference type="ARBA" id="ARBA00004571"/>
    </source>
</evidence>
<evidence type="ECO:0000256" key="13">
    <source>
        <dbReference type="ARBA" id="ARBA00023237"/>
    </source>
</evidence>
<evidence type="ECO:0000259" key="17">
    <source>
        <dbReference type="Pfam" id="PF22461"/>
    </source>
</evidence>
<dbReference type="InterPro" id="IPR054765">
    <property type="entry name" value="SLBB_dom"/>
</dbReference>
<dbReference type="EMBL" id="CP022743">
    <property type="protein sequence ID" value="ASU36812.1"/>
    <property type="molecule type" value="Genomic_DNA"/>
</dbReference>
<evidence type="ECO:0000256" key="10">
    <source>
        <dbReference type="ARBA" id="ARBA00023114"/>
    </source>
</evidence>
<gene>
    <name evidence="18" type="ORF">MuYL_4929</name>
</gene>
<keyword evidence="6 15" id="KW-0812">Transmembrane</keyword>
<dbReference type="InterPro" id="IPR003715">
    <property type="entry name" value="Poly_export_N"/>
</dbReference>
<feature type="domain" description="SLBB" evidence="17">
    <location>
        <begin position="146"/>
        <end position="225"/>
    </location>
</feature>
<dbReference type="KEGG" id="muc:MuYL_4929"/>
<keyword evidence="11 15" id="KW-0472">Membrane</keyword>
<keyword evidence="19" id="KW-1185">Reference proteome</keyword>
<dbReference type="Proteomes" id="UP000215002">
    <property type="component" value="Chromosome"/>
</dbReference>
<evidence type="ECO:0000256" key="7">
    <source>
        <dbReference type="ARBA" id="ARBA00022729"/>
    </source>
</evidence>
<keyword evidence="12" id="KW-0564">Palmitate</keyword>
<dbReference type="RefSeq" id="WP_094572778.1">
    <property type="nucleotide sequence ID" value="NZ_CP022743.1"/>
</dbReference>
<keyword evidence="14" id="KW-0449">Lipoprotein</keyword>
<keyword evidence="9" id="KW-0406">Ion transport</keyword>
<evidence type="ECO:0000313" key="18">
    <source>
        <dbReference type="EMBL" id="ASU36812.1"/>
    </source>
</evidence>
<dbReference type="PANTHER" id="PTHR33619:SF3">
    <property type="entry name" value="POLYSACCHARIDE EXPORT PROTEIN GFCE-RELATED"/>
    <property type="match status" value="1"/>
</dbReference>
<evidence type="ECO:0000256" key="3">
    <source>
        <dbReference type="ARBA" id="ARBA00022448"/>
    </source>
</evidence>
<keyword evidence="10" id="KW-0626">Porin</keyword>
<dbReference type="Gene3D" id="3.10.560.10">
    <property type="entry name" value="Outer membrane lipoprotein wza domain like"/>
    <property type="match status" value="1"/>
</dbReference>
<dbReference type="GO" id="GO:0015159">
    <property type="term" value="F:polysaccharide transmembrane transporter activity"/>
    <property type="evidence" value="ECO:0007669"/>
    <property type="project" value="InterPro"/>
</dbReference>
<keyword evidence="8" id="KW-0625">Polysaccharide transport</keyword>
<keyword evidence="13" id="KW-0998">Cell outer membrane</keyword>
<sequence length="264" mass="29342">MGYKIYFYLLLGLFLICTSCSTRQYQVLFQQKNALSDSSYQNTDTVAEYKIKAQDVLQVRNLQDTKLLVNNNPSPALNTSVLASGAASTSEQDFKVDDDGTVILPAIGRIKVAGYTRIEAQKLVEEAYRKNVLVNPIIELKIVSLKVTMLGEIRGQGNFPLIKDHTSLIEMIGAAGGITEKADETNIKIIRGTKKNPKVIVVDLGNIQSVNDPKTILQNGDIIYIAQNKRATRNDNYQSFTTTIFQPALLLFNTALIIFTLIRH</sequence>
<evidence type="ECO:0000256" key="15">
    <source>
        <dbReference type="SAM" id="Phobius"/>
    </source>
</evidence>
<keyword evidence="5" id="KW-0762">Sugar transport</keyword>